<dbReference type="InterPro" id="IPR028082">
    <property type="entry name" value="Peripla_BP_I"/>
</dbReference>
<name>A0A4R3K5T7_9FIRM</name>
<dbReference type="CDD" id="cd01536">
    <property type="entry name" value="PBP1_ABC_sugar_binding-like"/>
    <property type="match status" value="1"/>
</dbReference>
<sequence length="348" mass="37860">MMSKRIKKITAALLTGIFCVSMIIGCSSKAPGESTDKETDVKEGSGKEDYKVGFCLQTMDVAVWNTMSEGMEAEAKKLGVEYGCQVANNDAATQISNIENMVAQGYDAIIIHAFDREAFADVVKEALDKGVVICAYDDNIIDASTGEPCNYQLTFLCDNYEIGYRVGTMAAEWTKETFEGDDPIQFGLLWHKEFQFQRDRVEGIRDAIAKLDPRIEIVEELEGLVTEDGVAAAEAWTQSYPDMKGIVATNDTALLGFSEAWKAAGKDVKDPKFGMFGNDGVKDAIDMVADGTILRGDVGLDVYNGGAQAVDACVEVLNGADAESVIMPMVNVTVDTADEWKSDTNLYK</sequence>
<gene>
    <name evidence="6" type="ORF">EDD59_11346</name>
</gene>
<accession>A0A4R3K5T7</accession>
<feature type="chain" id="PRO_5020963884" evidence="4">
    <location>
        <begin position="30"/>
        <end position="348"/>
    </location>
</feature>
<feature type="domain" description="Periplasmic binding protein" evidence="5">
    <location>
        <begin position="52"/>
        <end position="320"/>
    </location>
</feature>
<dbReference type="SUPFAM" id="SSF53822">
    <property type="entry name" value="Periplasmic binding protein-like I"/>
    <property type="match status" value="1"/>
</dbReference>
<evidence type="ECO:0000313" key="7">
    <source>
        <dbReference type="Proteomes" id="UP000295726"/>
    </source>
</evidence>
<dbReference type="Pfam" id="PF13407">
    <property type="entry name" value="Peripla_BP_4"/>
    <property type="match status" value="1"/>
</dbReference>
<organism evidence="6 7">
    <name type="scientific">Muricomes intestini</name>
    <dbReference type="NCBI Taxonomy" id="1796634"/>
    <lineage>
        <taxon>Bacteria</taxon>
        <taxon>Bacillati</taxon>
        <taxon>Bacillota</taxon>
        <taxon>Clostridia</taxon>
        <taxon>Lachnospirales</taxon>
        <taxon>Lachnospiraceae</taxon>
        <taxon>Muricomes</taxon>
    </lineage>
</organism>
<evidence type="ECO:0000256" key="3">
    <source>
        <dbReference type="ARBA" id="ARBA00022729"/>
    </source>
</evidence>
<evidence type="ECO:0000256" key="4">
    <source>
        <dbReference type="SAM" id="SignalP"/>
    </source>
</evidence>
<keyword evidence="7" id="KW-1185">Reference proteome</keyword>
<keyword evidence="6" id="KW-0813">Transport</keyword>
<keyword evidence="6" id="KW-0762">Sugar transport</keyword>
<dbReference type="InterPro" id="IPR025997">
    <property type="entry name" value="SBP_2_dom"/>
</dbReference>
<proteinExistence type="inferred from homology"/>
<dbReference type="AlphaFoldDB" id="A0A4R3K5T7"/>
<evidence type="ECO:0000313" key="6">
    <source>
        <dbReference type="EMBL" id="TCS78087.1"/>
    </source>
</evidence>
<dbReference type="GO" id="GO:0030313">
    <property type="term" value="C:cell envelope"/>
    <property type="evidence" value="ECO:0007669"/>
    <property type="project" value="UniProtKB-SubCell"/>
</dbReference>
<dbReference type="PROSITE" id="PS51257">
    <property type="entry name" value="PROKAR_LIPOPROTEIN"/>
    <property type="match status" value="1"/>
</dbReference>
<evidence type="ECO:0000256" key="2">
    <source>
        <dbReference type="ARBA" id="ARBA00007639"/>
    </source>
</evidence>
<dbReference type="Proteomes" id="UP000295726">
    <property type="component" value="Unassembled WGS sequence"/>
</dbReference>
<dbReference type="PANTHER" id="PTHR46847">
    <property type="entry name" value="D-ALLOSE-BINDING PERIPLASMIC PROTEIN-RELATED"/>
    <property type="match status" value="1"/>
</dbReference>
<dbReference type="RefSeq" id="WP_132381565.1">
    <property type="nucleotide sequence ID" value="NZ_DAISCH010000029.1"/>
</dbReference>
<dbReference type="Gene3D" id="3.40.50.2300">
    <property type="match status" value="2"/>
</dbReference>
<protein>
    <submittedName>
        <fullName evidence="6">ABC-type sugar transport system substrate-binding protein</fullName>
    </submittedName>
</protein>
<evidence type="ECO:0000259" key="5">
    <source>
        <dbReference type="Pfam" id="PF13407"/>
    </source>
</evidence>
<keyword evidence="3 4" id="KW-0732">Signal</keyword>
<comment type="caution">
    <text evidence="6">The sequence shown here is derived from an EMBL/GenBank/DDBJ whole genome shotgun (WGS) entry which is preliminary data.</text>
</comment>
<dbReference type="PANTHER" id="PTHR46847:SF1">
    <property type="entry name" value="D-ALLOSE-BINDING PERIPLASMIC PROTEIN-RELATED"/>
    <property type="match status" value="1"/>
</dbReference>
<evidence type="ECO:0000256" key="1">
    <source>
        <dbReference type="ARBA" id="ARBA00004196"/>
    </source>
</evidence>
<reference evidence="6 7" key="1">
    <citation type="submission" date="2019-03" db="EMBL/GenBank/DDBJ databases">
        <title>Genomic Encyclopedia of Type Strains, Phase IV (KMG-IV): sequencing the most valuable type-strain genomes for metagenomic binning, comparative biology and taxonomic classification.</title>
        <authorList>
            <person name="Goeker M."/>
        </authorList>
    </citation>
    <scope>NUCLEOTIDE SEQUENCE [LARGE SCALE GENOMIC DNA]</scope>
    <source>
        <strain evidence="6 7">DSM 29489</strain>
    </source>
</reference>
<dbReference type="OrthoDB" id="9769193at2"/>
<dbReference type="GO" id="GO:0030246">
    <property type="term" value="F:carbohydrate binding"/>
    <property type="evidence" value="ECO:0007669"/>
    <property type="project" value="UniProtKB-ARBA"/>
</dbReference>
<feature type="signal peptide" evidence="4">
    <location>
        <begin position="1"/>
        <end position="29"/>
    </location>
</feature>
<dbReference type="EMBL" id="SLZZ01000013">
    <property type="protein sequence ID" value="TCS78087.1"/>
    <property type="molecule type" value="Genomic_DNA"/>
</dbReference>
<comment type="subcellular location">
    <subcellularLocation>
        <location evidence="1">Cell envelope</location>
    </subcellularLocation>
</comment>
<comment type="similarity">
    <text evidence="2">Belongs to the bacterial solute-binding protein 2 family.</text>
</comment>